<dbReference type="EMBL" id="NXHG01000001">
    <property type="protein sequence ID" value="PCM63217.1"/>
    <property type="molecule type" value="Genomic_DNA"/>
</dbReference>
<evidence type="ECO:0000256" key="4">
    <source>
        <dbReference type="ARBA" id="ARBA00020019"/>
    </source>
</evidence>
<dbReference type="InterPro" id="IPR045865">
    <property type="entry name" value="ACT-like_dom_sf"/>
</dbReference>
<dbReference type="SMART" id="SM00930">
    <property type="entry name" value="NIL"/>
    <property type="match status" value="1"/>
</dbReference>
<evidence type="ECO:0000256" key="2">
    <source>
        <dbReference type="ARBA" id="ARBA00004417"/>
    </source>
</evidence>
<evidence type="ECO:0000313" key="13">
    <source>
        <dbReference type="EMBL" id="PCM63217.1"/>
    </source>
</evidence>
<dbReference type="RefSeq" id="WP_096833385.1">
    <property type="nucleotide sequence ID" value="NZ_JAKCUX010000007.1"/>
</dbReference>
<dbReference type="InterPro" id="IPR027417">
    <property type="entry name" value="P-loop_NTPase"/>
</dbReference>
<keyword evidence="8" id="KW-0067">ATP-binding</keyword>
<dbReference type="Pfam" id="PF09383">
    <property type="entry name" value="NIL"/>
    <property type="match status" value="1"/>
</dbReference>
<evidence type="ECO:0000256" key="6">
    <source>
        <dbReference type="ARBA" id="ARBA00022475"/>
    </source>
</evidence>
<dbReference type="GO" id="GO:0006865">
    <property type="term" value="P:amino acid transport"/>
    <property type="evidence" value="ECO:0007669"/>
    <property type="project" value="UniProtKB-KW"/>
</dbReference>
<dbReference type="GO" id="GO:0016887">
    <property type="term" value="F:ATP hydrolysis activity"/>
    <property type="evidence" value="ECO:0007669"/>
    <property type="project" value="InterPro"/>
</dbReference>
<evidence type="ECO:0000313" key="14">
    <source>
        <dbReference type="Proteomes" id="UP000217648"/>
    </source>
</evidence>
<keyword evidence="7" id="KW-0547">Nucleotide-binding</keyword>
<dbReference type="AlphaFoldDB" id="A0A2A5MQR7"/>
<evidence type="ECO:0000256" key="1">
    <source>
        <dbReference type="ARBA" id="ARBA00002579"/>
    </source>
</evidence>
<dbReference type="PANTHER" id="PTHR43166:SF30">
    <property type="entry name" value="METHIONINE IMPORT ATP-BINDING PROTEIN METN"/>
    <property type="match status" value="1"/>
</dbReference>
<dbReference type="PANTHER" id="PTHR43166">
    <property type="entry name" value="AMINO ACID IMPORT ATP-BINDING PROTEIN"/>
    <property type="match status" value="1"/>
</dbReference>
<dbReference type="InterPro" id="IPR050086">
    <property type="entry name" value="MetN_ABC_transporter-like"/>
</dbReference>
<keyword evidence="9" id="KW-1278">Translocase</keyword>
<dbReference type="SMART" id="SM00382">
    <property type="entry name" value="AAA"/>
    <property type="match status" value="1"/>
</dbReference>
<comment type="function">
    <text evidence="1">Part of the ABC transporter FtsEX involved in cellular division. Important for assembly or stability of the septal ring.</text>
</comment>
<sequence length="347" mass="38010">MTHIPAPPIHIEFAGISKAYPNGVQALQDIDLTIRQGEIFGIIGRSGAGKSTLLRLFNRLESADSGEMFIHGESTVRYSPRQLRDLRRRVAMIFQHFNLMATKTVAQNIALPLKMAGIPAGERQRRVTEMLELVGLSALRDSYPARLSGGQKQRTGIARALVTQPEILLCDEATSALDPENTLSVLTLLKEINQRLGLTIVLITHEMEVIRTLCDRVSVLEGGRIVEQGAVWRVFGNPQHPVTRAMLGLQHPDRPEAGPSLRDGEQIVTLRFDGSSDREPNLQHIASLLGGDARLLYSNCERIQGRVIGQLQVRLSGPLAASALVQDGWVADSILTHPLQAAETTAP</sequence>
<evidence type="ECO:0000256" key="11">
    <source>
        <dbReference type="ARBA" id="ARBA00023136"/>
    </source>
</evidence>
<evidence type="ECO:0000256" key="9">
    <source>
        <dbReference type="ARBA" id="ARBA00022967"/>
    </source>
</evidence>
<gene>
    <name evidence="13" type="ORF">CP911_01255</name>
</gene>
<dbReference type="GO" id="GO:0005524">
    <property type="term" value="F:ATP binding"/>
    <property type="evidence" value="ECO:0007669"/>
    <property type="project" value="UniProtKB-KW"/>
</dbReference>
<accession>A0A2A5MQR7</accession>
<evidence type="ECO:0000259" key="12">
    <source>
        <dbReference type="PROSITE" id="PS50893"/>
    </source>
</evidence>
<dbReference type="GO" id="GO:0005886">
    <property type="term" value="C:plasma membrane"/>
    <property type="evidence" value="ECO:0007669"/>
    <property type="project" value="UniProtKB-SubCell"/>
</dbReference>
<organism evidence="13 14">
    <name type="scientific">Klebsiella quasipneumoniae</name>
    <dbReference type="NCBI Taxonomy" id="1463165"/>
    <lineage>
        <taxon>Bacteria</taxon>
        <taxon>Pseudomonadati</taxon>
        <taxon>Pseudomonadota</taxon>
        <taxon>Gammaproteobacteria</taxon>
        <taxon>Enterobacterales</taxon>
        <taxon>Enterobacteriaceae</taxon>
        <taxon>Klebsiella/Raoultella group</taxon>
        <taxon>Klebsiella</taxon>
        <taxon>Klebsiella pneumoniae complex</taxon>
    </lineage>
</organism>
<dbReference type="Gene3D" id="3.30.70.260">
    <property type="match status" value="1"/>
</dbReference>
<evidence type="ECO:0000256" key="7">
    <source>
        <dbReference type="ARBA" id="ARBA00022741"/>
    </source>
</evidence>
<keyword evidence="6" id="KW-1003">Cell membrane</keyword>
<evidence type="ECO:0000256" key="8">
    <source>
        <dbReference type="ARBA" id="ARBA00022840"/>
    </source>
</evidence>
<evidence type="ECO:0000256" key="10">
    <source>
        <dbReference type="ARBA" id="ARBA00022970"/>
    </source>
</evidence>
<comment type="subcellular location">
    <subcellularLocation>
        <location evidence="2">Cell inner membrane</location>
        <topology evidence="2">Peripheral membrane protein</topology>
    </subcellularLocation>
</comment>
<dbReference type="InterPro" id="IPR041701">
    <property type="entry name" value="MetN_ABC"/>
</dbReference>
<dbReference type="InterPro" id="IPR003439">
    <property type="entry name" value="ABC_transporter-like_ATP-bd"/>
</dbReference>
<feature type="domain" description="ABC transporter" evidence="12">
    <location>
        <begin position="11"/>
        <end position="247"/>
    </location>
</feature>
<reference evidence="13 14" key="1">
    <citation type="submission" date="2017-09" db="EMBL/GenBank/DDBJ databases">
        <title>Mdr eskape-Ghana.</title>
        <authorList>
            <person name="Agyepong N."/>
            <person name="Janice J."/>
            <person name="Samuelsen O."/>
            <person name="Owusu-Ofori A."/>
            <person name="Sundsfjord A."/>
            <person name="Essack S."/>
            <person name="Pedersen T."/>
        </authorList>
    </citation>
    <scope>NUCLEOTIDE SEQUENCE [LARGE SCALE GENOMIC DNA]</scope>
    <source>
        <strain evidence="13 14">46</strain>
    </source>
</reference>
<dbReference type="FunFam" id="3.40.50.300:FF:000056">
    <property type="entry name" value="Cell division ATP-binding protein FtsE"/>
    <property type="match status" value="1"/>
</dbReference>
<proteinExistence type="inferred from homology"/>
<dbReference type="SUPFAM" id="SSF52540">
    <property type="entry name" value="P-loop containing nucleoside triphosphate hydrolases"/>
    <property type="match status" value="1"/>
</dbReference>
<dbReference type="STRING" id="1463164.KQS06HV_90945"/>
<keyword evidence="10" id="KW-0029">Amino-acid transport</keyword>
<comment type="caution">
    <text evidence="13">The sequence shown here is derived from an EMBL/GenBank/DDBJ whole genome shotgun (WGS) entry which is preliminary data.</text>
</comment>
<protein>
    <recommendedName>
        <fullName evidence="4">Cell division ATP-binding protein FtsE</fullName>
    </recommendedName>
</protein>
<comment type="similarity">
    <text evidence="3">Belongs to the ABC transporter superfamily.</text>
</comment>
<dbReference type="InterPro" id="IPR003593">
    <property type="entry name" value="AAA+_ATPase"/>
</dbReference>
<keyword evidence="5" id="KW-0813">Transport</keyword>
<dbReference type="CDD" id="cd03258">
    <property type="entry name" value="ABC_MetN_methionine_transporter"/>
    <property type="match status" value="1"/>
</dbReference>
<name>A0A2A5MQR7_9ENTR</name>
<evidence type="ECO:0000256" key="3">
    <source>
        <dbReference type="ARBA" id="ARBA00005417"/>
    </source>
</evidence>
<dbReference type="Pfam" id="PF00005">
    <property type="entry name" value="ABC_tran"/>
    <property type="match status" value="1"/>
</dbReference>
<evidence type="ECO:0000256" key="5">
    <source>
        <dbReference type="ARBA" id="ARBA00022448"/>
    </source>
</evidence>
<dbReference type="SUPFAM" id="SSF55021">
    <property type="entry name" value="ACT-like"/>
    <property type="match status" value="1"/>
</dbReference>
<dbReference type="InterPro" id="IPR018449">
    <property type="entry name" value="NIL_domain"/>
</dbReference>
<dbReference type="Proteomes" id="UP000217648">
    <property type="component" value="Unassembled WGS sequence"/>
</dbReference>
<dbReference type="Gene3D" id="3.40.50.300">
    <property type="entry name" value="P-loop containing nucleotide triphosphate hydrolases"/>
    <property type="match status" value="1"/>
</dbReference>
<dbReference type="PROSITE" id="PS50893">
    <property type="entry name" value="ABC_TRANSPORTER_2"/>
    <property type="match status" value="1"/>
</dbReference>
<keyword evidence="11" id="KW-0472">Membrane</keyword>